<dbReference type="EMBL" id="GBHO01000331">
    <property type="protein sequence ID" value="JAG43273.1"/>
    <property type="molecule type" value="Transcribed_RNA"/>
</dbReference>
<dbReference type="AlphaFoldDB" id="A0A0A9ZHH8"/>
<evidence type="ECO:0000313" key="1">
    <source>
        <dbReference type="EMBL" id="JAG43273.1"/>
    </source>
</evidence>
<proteinExistence type="predicted"/>
<reference evidence="1" key="1">
    <citation type="journal article" date="2014" name="PLoS ONE">
        <title>Transcriptome-Based Identification of ABC Transporters in the Western Tarnished Plant Bug Lygus hesperus.</title>
        <authorList>
            <person name="Hull J.J."/>
            <person name="Chaney K."/>
            <person name="Geib S.M."/>
            <person name="Fabrick J.A."/>
            <person name="Brent C.S."/>
            <person name="Walsh D."/>
            <person name="Lavine L.C."/>
        </authorList>
    </citation>
    <scope>NUCLEOTIDE SEQUENCE</scope>
</reference>
<organism evidence="1">
    <name type="scientific">Lygus hesperus</name>
    <name type="common">Western plant bug</name>
    <dbReference type="NCBI Taxonomy" id="30085"/>
    <lineage>
        <taxon>Eukaryota</taxon>
        <taxon>Metazoa</taxon>
        <taxon>Ecdysozoa</taxon>
        <taxon>Arthropoda</taxon>
        <taxon>Hexapoda</taxon>
        <taxon>Insecta</taxon>
        <taxon>Pterygota</taxon>
        <taxon>Neoptera</taxon>
        <taxon>Paraneoptera</taxon>
        <taxon>Hemiptera</taxon>
        <taxon>Heteroptera</taxon>
        <taxon>Panheteroptera</taxon>
        <taxon>Cimicomorpha</taxon>
        <taxon>Miridae</taxon>
        <taxon>Mirini</taxon>
        <taxon>Lygus</taxon>
    </lineage>
</organism>
<protein>
    <submittedName>
        <fullName evidence="1">RPA-interacting protein</fullName>
    </submittedName>
</protein>
<reference evidence="1" key="2">
    <citation type="submission" date="2014-07" db="EMBL/GenBank/DDBJ databases">
        <authorList>
            <person name="Hull J."/>
        </authorList>
    </citation>
    <scope>NUCLEOTIDE SEQUENCE</scope>
</reference>
<sequence length="106" mass="11835">LNPAESNGYPHRGMPNTYWEKGWELRYRHGSKMGLGWLNHIHSGALATISTPKELLVAAQTLEEKIHAIVHSSKASSALYQEYEVWVEEVNCNGAMVAVPFITCVL</sequence>
<gene>
    <name evidence="1" type="primary">Rpain</name>
    <name evidence="1" type="ORF">CM83_104330</name>
</gene>
<feature type="non-terminal residue" evidence="1">
    <location>
        <position position="1"/>
    </location>
</feature>
<name>A0A0A9ZHH8_LYGHE</name>
<accession>A0A0A9ZHH8</accession>